<evidence type="ECO:0000313" key="1">
    <source>
        <dbReference type="EMBL" id="KHF97399.1"/>
    </source>
</evidence>
<organism evidence="1 2">
    <name type="scientific">Gossypium arboreum</name>
    <name type="common">Tree cotton</name>
    <name type="synonym">Gossypium nanking</name>
    <dbReference type="NCBI Taxonomy" id="29729"/>
    <lineage>
        <taxon>Eukaryota</taxon>
        <taxon>Viridiplantae</taxon>
        <taxon>Streptophyta</taxon>
        <taxon>Embryophyta</taxon>
        <taxon>Tracheophyta</taxon>
        <taxon>Spermatophyta</taxon>
        <taxon>Magnoliopsida</taxon>
        <taxon>eudicotyledons</taxon>
        <taxon>Gunneridae</taxon>
        <taxon>Pentapetalae</taxon>
        <taxon>rosids</taxon>
        <taxon>malvids</taxon>
        <taxon>Malvales</taxon>
        <taxon>Malvaceae</taxon>
        <taxon>Malvoideae</taxon>
        <taxon>Gossypium</taxon>
    </lineage>
</organism>
<dbReference type="EMBL" id="JRRC01005523">
    <property type="protein sequence ID" value="KHF97399.1"/>
    <property type="molecule type" value="Genomic_DNA"/>
</dbReference>
<dbReference type="AlphaFoldDB" id="A0A0B0M9L5"/>
<name>A0A0B0M9L5_GOSAR</name>
<evidence type="ECO:0000313" key="2">
    <source>
        <dbReference type="Proteomes" id="UP000032142"/>
    </source>
</evidence>
<proteinExistence type="predicted"/>
<comment type="caution">
    <text evidence="1">The sequence shown here is derived from an EMBL/GenBank/DDBJ whole genome shotgun (WGS) entry which is preliminary data.</text>
</comment>
<accession>A0A0B0M9L5</accession>
<dbReference type="Proteomes" id="UP000032142">
    <property type="component" value="Unassembled WGS sequence"/>
</dbReference>
<gene>
    <name evidence="1" type="ORF">F383_36586</name>
</gene>
<reference evidence="2" key="1">
    <citation type="submission" date="2014-09" db="EMBL/GenBank/DDBJ databases">
        <authorList>
            <person name="Mudge J."/>
            <person name="Ramaraj T."/>
            <person name="Lindquist I.E."/>
            <person name="Bharti A.K."/>
            <person name="Sundararajan A."/>
            <person name="Cameron C.T."/>
            <person name="Woodward J.E."/>
            <person name="May G.D."/>
            <person name="Brubaker C."/>
            <person name="Broadhvest J."/>
            <person name="Wilkins T.A."/>
        </authorList>
    </citation>
    <scope>NUCLEOTIDE SEQUENCE</scope>
    <source>
        <strain evidence="2">cv. AKA8401</strain>
    </source>
</reference>
<protein>
    <submittedName>
        <fullName evidence="1">Uncharacterized protein</fullName>
    </submittedName>
</protein>
<keyword evidence="2" id="KW-1185">Reference proteome</keyword>
<sequence>METFSDFTYSSSIFIHHNSNIYNHKLINLNTFICI</sequence>